<comment type="caution">
    <text evidence="2">The sequence shown here is derived from an EMBL/GenBank/DDBJ whole genome shotgun (WGS) entry which is preliminary data.</text>
</comment>
<dbReference type="Pfam" id="PF00651">
    <property type="entry name" value="BTB"/>
    <property type="match status" value="1"/>
</dbReference>
<evidence type="ECO:0000259" key="1">
    <source>
        <dbReference type="PROSITE" id="PS50097"/>
    </source>
</evidence>
<evidence type="ECO:0000313" key="2">
    <source>
        <dbReference type="EMBL" id="KAK5530593.1"/>
    </source>
</evidence>
<evidence type="ECO:0000313" key="3">
    <source>
        <dbReference type="Proteomes" id="UP001345827"/>
    </source>
</evidence>
<dbReference type="InterPro" id="IPR011333">
    <property type="entry name" value="SKP1/BTB/POZ_sf"/>
</dbReference>
<proteinExistence type="predicted"/>
<dbReference type="CDD" id="cd18186">
    <property type="entry name" value="BTB_POZ_ZBTB_KLHL-like"/>
    <property type="match status" value="1"/>
</dbReference>
<dbReference type="InterPro" id="IPR000210">
    <property type="entry name" value="BTB/POZ_dom"/>
</dbReference>
<keyword evidence="3" id="KW-1185">Reference proteome</keyword>
<dbReference type="AlphaFoldDB" id="A0AAV9PYB0"/>
<dbReference type="Gene3D" id="3.30.710.10">
    <property type="entry name" value="Potassium Channel Kv1.1, Chain A"/>
    <property type="match status" value="1"/>
</dbReference>
<reference evidence="2 3" key="1">
    <citation type="submission" date="2023-06" db="EMBL/GenBank/DDBJ databases">
        <title>Black Yeasts Isolated from many extreme environments.</title>
        <authorList>
            <person name="Coleine C."/>
            <person name="Stajich J.E."/>
            <person name="Selbmann L."/>
        </authorList>
    </citation>
    <scope>NUCLEOTIDE SEQUENCE [LARGE SCALE GENOMIC DNA]</scope>
    <source>
        <strain evidence="2 3">CCFEE 5887</strain>
    </source>
</reference>
<dbReference type="Proteomes" id="UP001345827">
    <property type="component" value="Unassembled WGS sequence"/>
</dbReference>
<dbReference type="PANTHER" id="PTHR47843">
    <property type="entry name" value="BTB DOMAIN-CONTAINING PROTEIN-RELATED"/>
    <property type="match status" value="1"/>
</dbReference>
<organism evidence="2 3">
    <name type="scientific">Vermiconidia calcicola</name>
    <dbReference type="NCBI Taxonomy" id="1690605"/>
    <lineage>
        <taxon>Eukaryota</taxon>
        <taxon>Fungi</taxon>
        <taxon>Dikarya</taxon>
        <taxon>Ascomycota</taxon>
        <taxon>Pezizomycotina</taxon>
        <taxon>Dothideomycetes</taxon>
        <taxon>Dothideomycetidae</taxon>
        <taxon>Mycosphaerellales</taxon>
        <taxon>Extremaceae</taxon>
        <taxon>Vermiconidia</taxon>
    </lineage>
</organism>
<dbReference type="PROSITE" id="PS50097">
    <property type="entry name" value="BTB"/>
    <property type="match status" value="1"/>
</dbReference>
<name>A0AAV9PYB0_9PEZI</name>
<gene>
    <name evidence="2" type="ORF">LTR25_009171</name>
</gene>
<sequence>MSDQIDNWSMDGYNPAWISRSPSLTPTPLSLEAEAGPSLTPNSLSLEVEANPGNPFEEFEHFDAEMLPSPIVTLEVGPTPVLLKAHKNVLTRCNYFVKCLEPGKFEEGVSNKIRLPDDRPEDMRRLVGFLYAGRLLHGRDSDSDLVYNDILWGPVGDWVMYLIQCFRVADKFCVDEMCDAVMEVVEDSIPAGAFRWRHLAKLNDAGLRGSTFWQAVLKMMARGFVRAERQVDLDKLMNDGLASNPEISLELLKEIAKLVKEEPSLSCCKMGCKDHASKPTSKTPYPVGMEL</sequence>
<feature type="domain" description="BTB" evidence="1">
    <location>
        <begin position="72"/>
        <end position="139"/>
    </location>
</feature>
<protein>
    <recommendedName>
        <fullName evidence="1">BTB domain-containing protein</fullName>
    </recommendedName>
</protein>
<dbReference type="SUPFAM" id="SSF54695">
    <property type="entry name" value="POZ domain"/>
    <property type="match status" value="1"/>
</dbReference>
<dbReference type="EMBL" id="JAXLQG010000019">
    <property type="protein sequence ID" value="KAK5530593.1"/>
    <property type="molecule type" value="Genomic_DNA"/>
</dbReference>
<accession>A0AAV9PYB0</accession>